<evidence type="ECO:0000256" key="4">
    <source>
        <dbReference type="ARBA" id="ARBA00023098"/>
    </source>
</evidence>
<evidence type="ECO:0000313" key="9">
    <source>
        <dbReference type="EMBL" id="ARU81115.1"/>
    </source>
</evidence>
<dbReference type="SUPFAM" id="SSF56801">
    <property type="entry name" value="Acetyl-CoA synthetase-like"/>
    <property type="match status" value="1"/>
</dbReference>
<evidence type="ECO:0000259" key="6">
    <source>
        <dbReference type="Pfam" id="PF00501"/>
    </source>
</evidence>
<dbReference type="CDD" id="cd05931">
    <property type="entry name" value="FAAL"/>
    <property type="match status" value="1"/>
</dbReference>
<evidence type="ECO:0000256" key="1">
    <source>
        <dbReference type="ARBA" id="ARBA00006432"/>
    </source>
</evidence>
<organism evidence="8">
    <name type="scientific">Cylindrospermum licheniforme UTEX B 2014</name>
    <dbReference type="NCBI Taxonomy" id="379530"/>
    <lineage>
        <taxon>Bacteria</taxon>
        <taxon>Bacillati</taxon>
        <taxon>Cyanobacteriota</taxon>
        <taxon>Cyanophyceae</taxon>
        <taxon>Nostocales</taxon>
        <taxon>Nostocaceae</taxon>
        <taxon>Cylindrospermum</taxon>
    </lineage>
</organism>
<sequence length="605" mass="67790">MHLLQQENLSLIEIINYRAQYQPDKKAYIFLQNGEEESASLTYGELDRRARAIAARLQSWQGERALLLYPSGLEFITAFFGCLYAGVVAMPVYPPKRNQKLSRLLSIVNDAQANLALTTSSILLDISQKWKEETESLTQLNWVPTDTIEADSQDFVPTLVTPESLAFLQYTSGSTGTPKGVMVTHGNLIHNSECIKQAFELTSDSVSVSWLPTFHDMGLIDGVLQPLYTGFTGYLMPPVAFLMKPACWLQAITRYKATHCGGPNFAYDLCVSKVTSEQLKTLDLSSWYTAYSGSEPVRNETLNLFVEKFRDCGFKENFFYPCYGMAEATLFISGGFKQSPPIVKCLQAQTLKENIIVDVTHPTPSSQEASKVLVGCGHSWLDYKIVIADPESFELCADGRVGEIWVSSASVTKGYWNRPQQTQETFKAYLKDGLGPFLRTGDLGFLHDGELYVTGRLKDIIIIRGQNHYPQDIELTVQKSYSALRLNCGAAFTIEVKGKEQLIIVQEVERTYLKKLDVNHVLEIITQAVATEHGLQVYATVLVKTGSIPKTSSGKIQRHACRTKFLNASLDVVEDWSENPQYKSGFIRLQDEVESVFNTFAKKRE</sequence>
<feature type="domain" description="AMP-dependent synthetase/ligase" evidence="6">
    <location>
        <begin position="18"/>
        <end position="416"/>
    </location>
</feature>
<gene>
    <name evidence="9" type="primary">cylA</name>
</gene>
<keyword evidence="5" id="KW-0812">Transmembrane</keyword>
<dbReference type="InterPro" id="IPR025110">
    <property type="entry name" value="AMP-bd_C"/>
</dbReference>
<dbReference type="GO" id="GO:0071766">
    <property type="term" value="P:Actinobacterium-type cell wall biogenesis"/>
    <property type="evidence" value="ECO:0007669"/>
    <property type="project" value="UniProtKB-ARBA"/>
</dbReference>
<dbReference type="Pfam" id="PF00501">
    <property type="entry name" value="AMP-binding"/>
    <property type="match status" value="1"/>
</dbReference>
<dbReference type="PANTHER" id="PTHR22754">
    <property type="entry name" value="DISCO-INTERACTING PROTEIN 2 DIP2 -RELATED"/>
    <property type="match status" value="1"/>
</dbReference>
<accession>K7S167</accession>
<feature type="transmembrane region" description="Helical" evidence="5">
    <location>
        <begin position="75"/>
        <end position="93"/>
    </location>
</feature>
<evidence type="ECO:0000256" key="3">
    <source>
        <dbReference type="ARBA" id="ARBA00022832"/>
    </source>
</evidence>
<dbReference type="Pfam" id="PF23024">
    <property type="entry name" value="AMP-dom_DIP2-like"/>
    <property type="match status" value="1"/>
</dbReference>
<dbReference type="GO" id="GO:0070566">
    <property type="term" value="F:adenylyltransferase activity"/>
    <property type="evidence" value="ECO:0007669"/>
    <property type="project" value="TreeGrafter"/>
</dbReference>
<comment type="similarity">
    <text evidence="1">Belongs to the ATP-dependent AMP-binding enzyme family.</text>
</comment>
<dbReference type="GO" id="GO:0016874">
    <property type="term" value="F:ligase activity"/>
    <property type="evidence" value="ECO:0007669"/>
    <property type="project" value="UniProtKB-KW"/>
</dbReference>
<name>K7S167_9NOST</name>
<evidence type="ECO:0000256" key="5">
    <source>
        <dbReference type="SAM" id="Phobius"/>
    </source>
</evidence>
<dbReference type="PANTHER" id="PTHR22754:SF32">
    <property type="entry name" value="DISCO-INTERACTING PROTEIN 2"/>
    <property type="match status" value="1"/>
</dbReference>
<dbReference type="InterPro" id="IPR000873">
    <property type="entry name" value="AMP-dep_synth/lig_dom"/>
</dbReference>
<dbReference type="EMBL" id="JX477167">
    <property type="protein sequence ID" value="AFV96135.1"/>
    <property type="molecule type" value="Genomic_DNA"/>
</dbReference>
<reference evidence="8" key="1">
    <citation type="journal article" date="2012" name="J. Am. Chem. Soc.">
        <title>Cylindrocyclophane biosynthesis involves functionalization of an unactivated carbon center.</title>
        <authorList>
            <person name="Nakamura H."/>
            <person name="Hamer H.A."/>
            <person name="Sirasani G."/>
            <person name="Balskus E.P."/>
        </authorList>
    </citation>
    <scope>NUCLEOTIDE SEQUENCE</scope>
    <source>
        <strain evidence="8">UTEX 'B 2014'</strain>
    </source>
</reference>
<keyword evidence="4" id="KW-0443">Lipid metabolism</keyword>
<dbReference type="AlphaFoldDB" id="K7S167"/>
<evidence type="ECO:0000256" key="2">
    <source>
        <dbReference type="ARBA" id="ARBA00022598"/>
    </source>
</evidence>
<dbReference type="InterPro" id="IPR042099">
    <property type="entry name" value="ANL_N_sf"/>
</dbReference>
<keyword evidence="5" id="KW-0472">Membrane</keyword>
<dbReference type="InterPro" id="IPR020845">
    <property type="entry name" value="AMP-binding_CS"/>
</dbReference>
<dbReference type="Gene3D" id="3.30.300.30">
    <property type="match status" value="1"/>
</dbReference>
<keyword evidence="3" id="KW-0276">Fatty acid metabolism</keyword>
<keyword evidence="5" id="KW-1133">Transmembrane helix</keyword>
<dbReference type="EMBL" id="KX682397">
    <property type="protein sequence ID" value="ARU81115.1"/>
    <property type="molecule type" value="Genomic_DNA"/>
</dbReference>
<dbReference type="InterPro" id="IPR045851">
    <property type="entry name" value="AMP-bd_C_sf"/>
</dbReference>
<dbReference type="FunFam" id="3.40.50.12780:FF:000013">
    <property type="entry name" value="Long-chain-fatty-acid--AMP ligase FadD32"/>
    <property type="match status" value="1"/>
</dbReference>
<feature type="domain" description="AMP-binding enzyme C-terminal" evidence="7">
    <location>
        <begin position="459"/>
        <end position="572"/>
    </location>
</feature>
<dbReference type="GO" id="GO:0006633">
    <property type="term" value="P:fatty acid biosynthetic process"/>
    <property type="evidence" value="ECO:0007669"/>
    <property type="project" value="TreeGrafter"/>
</dbReference>
<protein>
    <submittedName>
        <fullName evidence="8">AMP-dependent synthetase/ligase</fullName>
    </submittedName>
    <submittedName>
        <fullName evidence="9">CylA</fullName>
    </submittedName>
</protein>
<evidence type="ECO:0000259" key="7">
    <source>
        <dbReference type="Pfam" id="PF23024"/>
    </source>
</evidence>
<dbReference type="InterPro" id="IPR040097">
    <property type="entry name" value="FAAL/FAAC"/>
</dbReference>
<dbReference type="Gene3D" id="3.40.50.12780">
    <property type="entry name" value="N-terminal domain of ligase-like"/>
    <property type="match status" value="1"/>
</dbReference>
<reference evidence="9" key="2">
    <citation type="journal article" date="2017" name="Nat. Chem. Biol.">
        <title>A new strategy for enzymatic aromatic ring alkylation in cylindrocyclophane biosynthesis.</title>
        <authorList>
            <person name="Nakamura H."/>
            <person name="Schultz E.E."/>
            <person name="Balskus E.P."/>
        </authorList>
    </citation>
    <scope>NUCLEOTIDE SEQUENCE</scope>
</reference>
<keyword evidence="2 8" id="KW-0436">Ligase</keyword>
<proteinExistence type="inferred from homology"/>
<dbReference type="PROSITE" id="PS00455">
    <property type="entry name" value="AMP_BINDING"/>
    <property type="match status" value="1"/>
</dbReference>
<dbReference type="GO" id="GO:0005886">
    <property type="term" value="C:plasma membrane"/>
    <property type="evidence" value="ECO:0007669"/>
    <property type="project" value="TreeGrafter"/>
</dbReference>
<evidence type="ECO:0000313" key="8">
    <source>
        <dbReference type="EMBL" id="AFV96135.1"/>
    </source>
</evidence>